<dbReference type="EMBL" id="CM037157">
    <property type="protein sequence ID" value="KAH7850250.1"/>
    <property type="molecule type" value="Genomic_DNA"/>
</dbReference>
<keyword evidence="2" id="KW-1185">Reference proteome</keyword>
<dbReference type="Proteomes" id="UP000828048">
    <property type="component" value="Chromosome 7"/>
</dbReference>
<comment type="caution">
    <text evidence="1">The sequence shown here is derived from an EMBL/GenBank/DDBJ whole genome shotgun (WGS) entry which is preliminary data.</text>
</comment>
<accession>A0ACB7Y9T6</accession>
<sequence length="209" mass="24019">MMPNDRIKNFNVEDIQHSESNERDIWVVVFCFLDTNPIPLLKYVFVMVRANDNGKGRTFALYSLSKTFALYSLLCRDARVSTLPDCQLADEELSKYKKDGERSHGSRLKSTMEKHRVFQRYASPIAAALMNLDWLKCLRTKVVGLMRNTAEEVIQQEGIADNRLTAEIKQIEVDFLRIPVIMRNLETATAHRGLAHRNQTLSLFLSPTI</sequence>
<organism evidence="1 2">
    <name type="scientific">Vaccinium darrowii</name>
    <dbReference type="NCBI Taxonomy" id="229202"/>
    <lineage>
        <taxon>Eukaryota</taxon>
        <taxon>Viridiplantae</taxon>
        <taxon>Streptophyta</taxon>
        <taxon>Embryophyta</taxon>
        <taxon>Tracheophyta</taxon>
        <taxon>Spermatophyta</taxon>
        <taxon>Magnoliopsida</taxon>
        <taxon>eudicotyledons</taxon>
        <taxon>Gunneridae</taxon>
        <taxon>Pentapetalae</taxon>
        <taxon>asterids</taxon>
        <taxon>Ericales</taxon>
        <taxon>Ericaceae</taxon>
        <taxon>Vaccinioideae</taxon>
        <taxon>Vaccinieae</taxon>
        <taxon>Vaccinium</taxon>
    </lineage>
</organism>
<name>A0ACB7Y9T6_9ERIC</name>
<evidence type="ECO:0000313" key="2">
    <source>
        <dbReference type="Proteomes" id="UP000828048"/>
    </source>
</evidence>
<reference evidence="1 2" key="1">
    <citation type="journal article" date="2021" name="Hortic Res">
        <title>High-quality reference genome and annotation aids understanding of berry development for evergreen blueberry (Vaccinium darrowii).</title>
        <authorList>
            <person name="Yu J."/>
            <person name="Hulse-Kemp A.M."/>
            <person name="Babiker E."/>
            <person name="Staton M."/>
        </authorList>
    </citation>
    <scope>NUCLEOTIDE SEQUENCE [LARGE SCALE GENOMIC DNA]</scope>
    <source>
        <strain evidence="2">cv. NJ 8807/NJ 8810</strain>
        <tissue evidence="1">Young leaf</tissue>
    </source>
</reference>
<protein>
    <submittedName>
        <fullName evidence="1">Uncharacterized protein</fullName>
    </submittedName>
</protein>
<proteinExistence type="predicted"/>
<gene>
    <name evidence="1" type="ORF">Vadar_029861</name>
</gene>
<evidence type="ECO:0000313" key="1">
    <source>
        <dbReference type="EMBL" id="KAH7850250.1"/>
    </source>
</evidence>